<dbReference type="CDD" id="cd00054">
    <property type="entry name" value="EGF_CA"/>
    <property type="match status" value="1"/>
</dbReference>
<comment type="subcellular location">
    <subcellularLocation>
        <location evidence="16">Cytoplasmic vesicle</location>
        <location evidence="16">Clathrin-coated vesicle membrane</location>
        <topology evidence="16">Single-pass type I membrane protein</topology>
    </subcellularLocation>
    <subcellularLocation>
        <location evidence="1">Golgi apparatus membrane</location>
        <topology evidence="1">Single-pass type I membrane protein</topology>
    </subcellularLocation>
    <subcellularLocation>
        <location evidence="17">Prevacuolar compartment membrane</location>
        <topology evidence="17">Single-pass type I membrane protein</topology>
    </subcellularLocation>
</comment>
<evidence type="ECO:0000256" key="17">
    <source>
        <dbReference type="ARBA" id="ARBA00043947"/>
    </source>
</evidence>
<keyword evidence="14" id="KW-0325">Glycoprotein</keyword>
<accession>A0A8D9HJM8</accession>
<dbReference type="Pfam" id="PF25011">
    <property type="entry name" value="VSR_TRX"/>
    <property type="match status" value="2"/>
</dbReference>
<dbReference type="InterPro" id="IPR056858">
    <property type="entry name" value="VSR_TRX"/>
</dbReference>
<keyword evidence="7" id="KW-0677">Repeat</keyword>
<keyword evidence="3" id="KW-0813">Transport</keyword>
<dbReference type="PANTHER" id="PTHR22702">
    <property type="entry name" value="PROTEASE-ASSOCIATED DOMAIN-CONTAINING PROTEIN"/>
    <property type="match status" value="1"/>
</dbReference>
<comment type="similarity">
    <text evidence="2">Belongs to the VSR (BP-80) family.</text>
</comment>
<keyword evidence="9" id="KW-0653">Protein transport</keyword>
<feature type="domain" description="EGF-like calcium-binding" evidence="19">
    <location>
        <begin position="486"/>
        <end position="528"/>
    </location>
</feature>
<evidence type="ECO:0000256" key="6">
    <source>
        <dbReference type="ARBA" id="ARBA00022729"/>
    </source>
</evidence>
<keyword evidence="4" id="KW-0245">EGF-like domain</keyword>
<reference evidence="20 21" key="1">
    <citation type="submission" date="2021-07" db="EMBL/GenBank/DDBJ databases">
        <authorList>
            <consortium name="Genoscope - CEA"/>
            <person name="William W."/>
        </authorList>
    </citation>
    <scope>NUCLEOTIDE SEQUENCE [LARGE SCALE GENOMIC DNA]</scope>
</reference>
<evidence type="ECO:0000313" key="20">
    <source>
        <dbReference type="EMBL" id="CAG7900689.1"/>
    </source>
</evidence>
<evidence type="ECO:0000259" key="19">
    <source>
        <dbReference type="SMART" id="SM00179"/>
    </source>
</evidence>
<sequence length="576" mass="63871">MIFSYKILVCSQKTKMVYIGKHGSGMMMMKNVRLFVMGWVMWWGSCMGMFVVEKNSLRVTSAEFIRGIYECALGNFGVPQYGGSMSGSVVYPKANQKACKNFEDFDISFISRVAGLPTFVLVDRGDCYFTLKAWNAQRAGAATILVADNRPEPLITMDAPEDETADAEYLLNITIPSALLSRSLGSTIKTAIDQGVPVRISLDWREIFFQALPHPNDRVAYELWTNSNDECGSKCDAQIRFLKRFKGAAQILEKGGIREDTLASLPTTSLGTVLKRFWQADNANRNASTEEGTVLLTLSKISPEDTTGETVSSLVLGHLRYLLTDVGKGSRGDVTILPTIMINNRQYRGEKQGSSSLERSVVLKALCSGFRETTEPPICLTEDIETNECLQNNGGCWEDKTTNITACMDTFRGRVCQCPIVEGVKFLGDGYTHWEASGALRCGINNGGCWKHTQMGRTYSACRDDHSKGCKCPPGFKRDGLKNCEDVNECEEKTACQCRGCKCKNTWGSYECSCSGSLLYIREHDICISKDARGDVSWGVIWIILMGLGEAALGAYTVYKYRIRVCLLEHTCSIFD</sequence>
<evidence type="ECO:0000256" key="1">
    <source>
        <dbReference type="ARBA" id="ARBA00004614"/>
    </source>
</evidence>
<proteinExistence type="inferred from homology"/>
<keyword evidence="10 18" id="KW-1133">Transmembrane helix</keyword>
<dbReference type="InterPro" id="IPR001881">
    <property type="entry name" value="EGF-like_Ca-bd_dom"/>
</dbReference>
<evidence type="ECO:0000256" key="14">
    <source>
        <dbReference type="ARBA" id="ARBA00023180"/>
    </source>
</evidence>
<evidence type="ECO:0000256" key="3">
    <source>
        <dbReference type="ARBA" id="ARBA00022448"/>
    </source>
</evidence>
<dbReference type="PANTHER" id="PTHR22702:SF1">
    <property type="entry name" value="PROTEASE-ASSOCIATED DOMAIN-CONTAINING PROTEIN 1"/>
    <property type="match status" value="1"/>
</dbReference>
<keyword evidence="15" id="KW-0968">Cytoplasmic vesicle</keyword>
<dbReference type="PROSITE" id="PS01187">
    <property type="entry name" value="EGF_CA"/>
    <property type="match status" value="1"/>
</dbReference>
<evidence type="ECO:0000256" key="4">
    <source>
        <dbReference type="ARBA" id="ARBA00022536"/>
    </source>
</evidence>
<evidence type="ECO:0000256" key="5">
    <source>
        <dbReference type="ARBA" id="ARBA00022692"/>
    </source>
</evidence>
<dbReference type="GO" id="GO:0000139">
    <property type="term" value="C:Golgi membrane"/>
    <property type="evidence" value="ECO:0007669"/>
    <property type="project" value="UniProtKB-SubCell"/>
</dbReference>
<evidence type="ECO:0000256" key="15">
    <source>
        <dbReference type="ARBA" id="ARBA00023329"/>
    </source>
</evidence>
<dbReference type="AlphaFoldDB" id="A0A8D9HJM8"/>
<keyword evidence="11" id="KW-0333">Golgi apparatus</keyword>
<dbReference type="EMBL" id="LS974623">
    <property type="protein sequence ID" value="CAG7900689.1"/>
    <property type="molecule type" value="Genomic_DNA"/>
</dbReference>
<keyword evidence="6" id="KW-0732">Signal</keyword>
<keyword evidence="12 18" id="KW-0472">Membrane</keyword>
<dbReference type="FunFam" id="2.10.25.10:FF:000178">
    <property type="entry name" value="vacuolar-sorting receptor 1"/>
    <property type="match status" value="1"/>
</dbReference>
<keyword evidence="5 18" id="KW-0812">Transmembrane</keyword>
<evidence type="ECO:0000256" key="8">
    <source>
        <dbReference type="ARBA" id="ARBA00022837"/>
    </source>
</evidence>
<organism evidence="20 21">
    <name type="scientific">Brassica campestris</name>
    <name type="common">Field mustard</name>
    <dbReference type="NCBI Taxonomy" id="3711"/>
    <lineage>
        <taxon>Eukaryota</taxon>
        <taxon>Viridiplantae</taxon>
        <taxon>Streptophyta</taxon>
        <taxon>Embryophyta</taxon>
        <taxon>Tracheophyta</taxon>
        <taxon>Spermatophyta</taxon>
        <taxon>Magnoliopsida</taxon>
        <taxon>eudicotyledons</taxon>
        <taxon>Gunneridae</taxon>
        <taxon>Pentapetalae</taxon>
        <taxon>rosids</taxon>
        <taxon>malvids</taxon>
        <taxon>Brassicales</taxon>
        <taxon>Brassicaceae</taxon>
        <taxon>Brassiceae</taxon>
        <taxon>Brassica</taxon>
    </lineage>
</organism>
<dbReference type="GO" id="GO:0030665">
    <property type="term" value="C:clathrin-coated vesicle membrane"/>
    <property type="evidence" value="ECO:0007669"/>
    <property type="project" value="UniProtKB-SubCell"/>
</dbReference>
<dbReference type="SMART" id="SM00179">
    <property type="entry name" value="EGF_CA"/>
    <property type="match status" value="1"/>
</dbReference>
<evidence type="ECO:0000256" key="2">
    <source>
        <dbReference type="ARBA" id="ARBA00007038"/>
    </source>
</evidence>
<dbReference type="Pfam" id="PF02225">
    <property type="entry name" value="PA"/>
    <property type="match status" value="1"/>
</dbReference>
<evidence type="ECO:0000256" key="13">
    <source>
        <dbReference type="ARBA" id="ARBA00023157"/>
    </source>
</evidence>
<dbReference type="SUPFAM" id="SSF52025">
    <property type="entry name" value="PA domain"/>
    <property type="match status" value="1"/>
</dbReference>
<keyword evidence="8" id="KW-0106">Calcium</keyword>
<evidence type="ECO:0000256" key="12">
    <source>
        <dbReference type="ARBA" id="ARBA00023136"/>
    </source>
</evidence>
<evidence type="ECO:0000256" key="7">
    <source>
        <dbReference type="ARBA" id="ARBA00022737"/>
    </source>
</evidence>
<dbReference type="Gramene" id="A07p03330.2_BraZ1">
    <property type="protein sequence ID" value="A07p03330.2_BraZ1.CDS"/>
    <property type="gene ID" value="A07g03330.2_BraZ1"/>
</dbReference>
<dbReference type="InterPro" id="IPR003137">
    <property type="entry name" value="PA_domain"/>
</dbReference>
<dbReference type="GO" id="GO:0006623">
    <property type="term" value="P:protein targeting to vacuole"/>
    <property type="evidence" value="ECO:0007669"/>
    <property type="project" value="UniProtKB-ARBA"/>
</dbReference>
<dbReference type="Proteomes" id="UP000694005">
    <property type="component" value="Chromosome A07"/>
</dbReference>
<evidence type="ECO:0000256" key="10">
    <source>
        <dbReference type="ARBA" id="ARBA00022989"/>
    </source>
</evidence>
<evidence type="ECO:0000256" key="16">
    <source>
        <dbReference type="ARBA" id="ARBA00029430"/>
    </source>
</evidence>
<evidence type="ECO:0000313" key="21">
    <source>
        <dbReference type="Proteomes" id="UP000694005"/>
    </source>
</evidence>
<dbReference type="FunFam" id="3.50.30.30:FF:000001">
    <property type="entry name" value="Vacuolar-sorting receptor 1"/>
    <property type="match status" value="1"/>
</dbReference>
<gene>
    <name evidence="20" type="ORF">BRAPAZ1V2_A07P03330.2</name>
</gene>
<feature type="transmembrane region" description="Helical" evidence="18">
    <location>
        <begin position="34"/>
        <end position="52"/>
    </location>
</feature>
<keyword evidence="13" id="KW-1015">Disulfide bond</keyword>
<evidence type="ECO:0000256" key="9">
    <source>
        <dbReference type="ARBA" id="ARBA00022927"/>
    </source>
</evidence>
<dbReference type="InterPro" id="IPR018097">
    <property type="entry name" value="EGF_Ca-bd_CS"/>
</dbReference>
<name>A0A8D9HJM8_BRACM</name>
<evidence type="ECO:0000256" key="18">
    <source>
        <dbReference type="SAM" id="Phobius"/>
    </source>
</evidence>
<dbReference type="Gene3D" id="3.50.30.30">
    <property type="match status" value="1"/>
</dbReference>
<dbReference type="InterPro" id="IPR046450">
    <property type="entry name" value="PA_dom_sf"/>
</dbReference>
<dbReference type="GO" id="GO:0005509">
    <property type="term" value="F:calcium ion binding"/>
    <property type="evidence" value="ECO:0007669"/>
    <property type="project" value="InterPro"/>
</dbReference>
<protein>
    <recommendedName>
        <fullName evidence="19">EGF-like calcium-binding domain-containing protein</fullName>
    </recommendedName>
</protein>
<dbReference type="Gene3D" id="2.10.25.10">
    <property type="entry name" value="Laminin"/>
    <property type="match status" value="2"/>
</dbReference>
<feature type="transmembrane region" description="Helical" evidence="18">
    <location>
        <begin position="536"/>
        <end position="559"/>
    </location>
</feature>
<evidence type="ECO:0000256" key="11">
    <source>
        <dbReference type="ARBA" id="ARBA00023034"/>
    </source>
</evidence>